<dbReference type="GO" id="GO:0045505">
    <property type="term" value="F:dynein intermediate chain binding"/>
    <property type="evidence" value="ECO:0007669"/>
    <property type="project" value="InterPro"/>
</dbReference>
<evidence type="ECO:0000256" key="1">
    <source>
        <dbReference type="ARBA" id="ARBA00008887"/>
    </source>
</evidence>
<protein>
    <recommendedName>
        <fullName evidence="3">Dynein heavy chain tail domain-containing protein</fullName>
    </recommendedName>
</protein>
<sequence length="391" mass="45006">MDPRLEFTFQLLMDATGLPRNEIMDHVFEGDMLDEINQLFLPHMKTKLMWFYQDMEEPSPEPVVDPNKPGPSRQLQPSTSRGNLLQQHLTYKKKLFLTDGISVPLTGTLIYIFRTNSGKQLPEEGFQKDLFCGIIDSHNVGLVTSIQRVIEYVFMEVLAHPSLDCEDDAASCPMVKNNLLPNLRSFCSVLKVCEEVCGGGNLFDDGKTIMANNDAEELKEIAKQPDQVIPLENRVKVWIKKLDEILKESEQIRRENDSSGPQDELEYWKKRGAQFSQIVNQVNTPEVQMTILCLKLAHAKILKEWRETDKKITFCYNEAKDNAKFIQALETKCHSLYLDDPVKMRRSIMGLLQTVRLIHSVSQFYNTSERTSALMVKVRTNMFFKTTYLLK</sequence>
<dbReference type="AlphaFoldDB" id="A0A9P0CIF2"/>
<organism evidence="4 5">
    <name type="scientific">Psylliodes chrysocephalus</name>
    <dbReference type="NCBI Taxonomy" id="3402493"/>
    <lineage>
        <taxon>Eukaryota</taxon>
        <taxon>Metazoa</taxon>
        <taxon>Ecdysozoa</taxon>
        <taxon>Arthropoda</taxon>
        <taxon>Hexapoda</taxon>
        <taxon>Insecta</taxon>
        <taxon>Pterygota</taxon>
        <taxon>Neoptera</taxon>
        <taxon>Endopterygota</taxon>
        <taxon>Coleoptera</taxon>
        <taxon>Polyphaga</taxon>
        <taxon>Cucujiformia</taxon>
        <taxon>Chrysomeloidea</taxon>
        <taxon>Chrysomelidae</taxon>
        <taxon>Galerucinae</taxon>
        <taxon>Alticini</taxon>
        <taxon>Psylliodes</taxon>
    </lineage>
</organism>
<dbReference type="GO" id="GO:0005858">
    <property type="term" value="C:axonemal dynein complex"/>
    <property type="evidence" value="ECO:0007669"/>
    <property type="project" value="TreeGrafter"/>
</dbReference>
<proteinExistence type="inferred from homology"/>
<keyword evidence="5" id="KW-1185">Reference proteome</keyword>
<accession>A0A9P0CIF2</accession>
<gene>
    <name evidence="4" type="ORF">PSYICH_LOCUS158</name>
</gene>
<dbReference type="GO" id="GO:0007018">
    <property type="term" value="P:microtubule-based movement"/>
    <property type="evidence" value="ECO:0007669"/>
    <property type="project" value="InterPro"/>
</dbReference>
<dbReference type="PANTHER" id="PTHR46532">
    <property type="entry name" value="MALE FERTILITY FACTOR KL5"/>
    <property type="match status" value="1"/>
</dbReference>
<comment type="similarity">
    <text evidence="1">Belongs to the dynein heavy chain family.</text>
</comment>
<dbReference type="Pfam" id="PF08385">
    <property type="entry name" value="DHC_N1"/>
    <property type="match status" value="1"/>
</dbReference>
<name>A0A9P0CIF2_9CUCU</name>
<evidence type="ECO:0000313" key="5">
    <source>
        <dbReference type="Proteomes" id="UP001153636"/>
    </source>
</evidence>
<dbReference type="InterPro" id="IPR013594">
    <property type="entry name" value="Dynein_heavy_tail"/>
</dbReference>
<feature type="region of interest" description="Disordered" evidence="2">
    <location>
        <begin position="59"/>
        <end position="81"/>
    </location>
</feature>
<dbReference type="OrthoDB" id="10251809at2759"/>
<reference evidence="4" key="1">
    <citation type="submission" date="2022-01" db="EMBL/GenBank/DDBJ databases">
        <authorList>
            <person name="King R."/>
        </authorList>
    </citation>
    <scope>NUCLEOTIDE SEQUENCE</scope>
</reference>
<dbReference type="PANTHER" id="PTHR46532:SF4">
    <property type="entry name" value="AAA+ ATPASE DOMAIN-CONTAINING PROTEIN"/>
    <property type="match status" value="1"/>
</dbReference>
<dbReference type="GO" id="GO:0051959">
    <property type="term" value="F:dynein light intermediate chain binding"/>
    <property type="evidence" value="ECO:0007669"/>
    <property type="project" value="InterPro"/>
</dbReference>
<dbReference type="InterPro" id="IPR026983">
    <property type="entry name" value="DHC"/>
</dbReference>
<dbReference type="Proteomes" id="UP001153636">
    <property type="component" value="Chromosome 1"/>
</dbReference>
<evidence type="ECO:0000259" key="3">
    <source>
        <dbReference type="Pfam" id="PF08385"/>
    </source>
</evidence>
<dbReference type="EMBL" id="OV651813">
    <property type="protein sequence ID" value="CAH1099759.1"/>
    <property type="molecule type" value="Genomic_DNA"/>
</dbReference>
<evidence type="ECO:0000256" key="2">
    <source>
        <dbReference type="SAM" id="MobiDB-lite"/>
    </source>
</evidence>
<feature type="domain" description="Dynein heavy chain tail" evidence="3">
    <location>
        <begin position="231"/>
        <end position="383"/>
    </location>
</feature>
<evidence type="ECO:0000313" key="4">
    <source>
        <dbReference type="EMBL" id="CAH1099759.1"/>
    </source>
</evidence>